<keyword evidence="7" id="KW-0963">Cytoplasm</keyword>
<dbReference type="InterPro" id="IPR050820">
    <property type="entry name" value="MFS_Sugar_Transporter"/>
</dbReference>
<dbReference type="PROSITE" id="PS00216">
    <property type="entry name" value="SUGAR_TRANSPORT_1"/>
    <property type="match status" value="1"/>
</dbReference>
<evidence type="ECO:0000256" key="4">
    <source>
        <dbReference type="ARBA" id="ARBA00007004"/>
    </source>
</evidence>
<evidence type="ECO:0000256" key="13">
    <source>
        <dbReference type="ARBA" id="ARBA00039241"/>
    </source>
</evidence>
<dbReference type="PRINTS" id="PR00171">
    <property type="entry name" value="SUGRTRNSPORT"/>
</dbReference>
<organism evidence="17 18">
    <name type="scientific">Bagarius yarrelli</name>
    <name type="common">Goonch</name>
    <name type="synonym">Bagrus yarrelli</name>
    <dbReference type="NCBI Taxonomy" id="175774"/>
    <lineage>
        <taxon>Eukaryota</taxon>
        <taxon>Metazoa</taxon>
        <taxon>Chordata</taxon>
        <taxon>Craniata</taxon>
        <taxon>Vertebrata</taxon>
        <taxon>Euteleostomi</taxon>
        <taxon>Actinopterygii</taxon>
        <taxon>Neopterygii</taxon>
        <taxon>Teleostei</taxon>
        <taxon>Ostariophysi</taxon>
        <taxon>Siluriformes</taxon>
        <taxon>Sisoridae</taxon>
        <taxon>Sisorinae</taxon>
        <taxon>Bagarius</taxon>
    </lineage>
</organism>
<evidence type="ECO:0000256" key="7">
    <source>
        <dbReference type="ARBA" id="ARBA00022490"/>
    </source>
</evidence>
<feature type="transmembrane region" description="Helical" evidence="15">
    <location>
        <begin position="53"/>
        <end position="69"/>
    </location>
</feature>
<feature type="transmembrane region" description="Helical" evidence="15">
    <location>
        <begin position="640"/>
        <end position="662"/>
    </location>
</feature>
<evidence type="ECO:0000256" key="5">
    <source>
        <dbReference type="ARBA" id="ARBA00022448"/>
    </source>
</evidence>
<dbReference type="GO" id="GO:0072359">
    <property type="term" value="P:circulatory system development"/>
    <property type="evidence" value="ECO:0007669"/>
    <property type="project" value="TreeGrafter"/>
</dbReference>
<keyword evidence="9 15" id="KW-0812">Transmembrane</keyword>
<dbReference type="GO" id="GO:0005886">
    <property type="term" value="C:plasma membrane"/>
    <property type="evidence" value="ECO:0007669"/>
    <property type="project" value="UniProtKB-SubCell"/>
</dbReference>
<dbReference type="AlphaFoldDB" id="A0A556UYS9"/>
<feature type="transmembrane region" description="Helical" evidence="15">
    <location>
        <begin position="486"/>
        <end position="505"/>
    </location>
</feature>
<feature type="transmembrane region" description="Helical" evidence="15">
    <location>
        <begin position="420"/>
        <end position="439"/>
    </location>
</feature>
<feature type="transmembrane region" description="Helical" evidence="15">
    <location>
        <begin position="276"/>
        <end position="295"/>
    </location>
</feature>
<dbReference type="InterPro" id="IPR005829">
    <property type="entry name" value="Sugar_transporter_CS"/>
</dbReference>
<evidence type="ECO:0000256" key="14">
    <source>
        <dbReference type="ARBA" id="ARBA00042905"/>
    </source>
</evidence>
<feature type="transmembrane region" description="Helical" evidence="15">
    <location>
        <begin position="335"/>
        <end position="356"/>
    </location>
</feature>
<comment type="caution">
    <text evidence="17">The sequence shown here is derived from an EMBL/GenBank/DDBJ whole genome shotgun (WGS) entry which is preliminary data.</text>
</comment>
<dbReference type="PROSITE" id="PS50850">
    <property type="entry name" value="MFS"/>
    <property type="match status" value="1"/>
</dbReference>
<keyword evidence="8 17" id="KW-0762">Sugar transport</keyword>
<accession>A0A556UYS9</accession>
<evidence type="ECO:0000256" key="8">
    <source>
        <dbReference type="ARBA" id="ARBA00022597"/>
    </source>
</evidence>
<keyword evidence="18" id="KW-1185">Reference proteome</keyword>
<dbReference type="Proteomes" id="UP000319801">
    <property type="component" value="Unassembled WGS sequence"/>
</dbReference>
<feature type="transmembrane region" description="Helical" evidence="15">
    <location>
        <begin position="459"/>
        <end position="479"/>
    </location>
</feature>
<dbReference type="GO" id="GO:0022857">
    <property type="term" value="F:transmembrane transporter activity"/>
    <property type="evidence" value="ECO:0007669"/>
    <property type="project" value="InterPro"/>
</dbReference>
<evidence type="ECO:0000256" key="15">
    <source>
        <dbReference type="SAM" id="Phobius"/>
    </source>
</evidence>
<dbReference type="Pfam" id="PF00083">
    <property type="entry name" value="Sugar_tr"/>
    <property type="match status" value="2"/>
</dbReference>
<dbReference type="PANTHER" id="PTHR48023">
    <property type="entry name" value="D-XYLOSE-PROTON SYMPORTER-LIKE 2"/>
    <property type="match status" value="1"/>
</dbReference>
<keyword evidence="5" id="KW-0813">Transport</keyword>
<evidence type="ECO:0000259" key="16">
    <source>
        <dbReference type="PROSITE" id="PS50850"/>
    </source>
</evidence>
<feature type="transmembrane region" description="Helical" evidence="15">
    <location>
        <begin position="176"/>
        <end position="200"/>
    </location>
</feature>
<feature type="transmembrane region" description="Helical" evidence="15">
    <location>
        <begin position="603"/>
        <end position="628"/>
    </location>
</feature>
<evidence type="ECO:0000256" key="11">
    <source>
        <dbReference type="ARBA" id="ARBA00023136"/>
    </source>
</evidence>
<dbReference type="OrthoDB" id="4142200at2759"/>
<evidence type="ECO:0000313" key="17">
    <source>
        <dbReference type="EMBL" id="TSP79470.1"/>
    </source>
</evidence>
<evidence type="ECO:0000256" key="9">
    <source>
        <dbReference type="ARBA" id="ARBA00022692"/>
    </source>
</evidence>
<keyword evidence="12" id="KW-0325">Glycoprotein</keyword>
<evidence type="ECO:0000256" key="3">
    <source>
        <dbReference type="ARBA" id="ARBA00004651"/>
    </source>
</evidence>
<dbReference type="InterPro" id="IPR005828">
    <property type="entry name" value="MFS_sugar_transport-like"/>
</dbReference>
<keyword evidence="11 15" id="KW-0472">Membrane</keyword>
<dbReference type="GO" id="GO:0048471">
    <property type="term" value="C:perinuclear region of cytoplasm"/>
    <property type="evidence" value="ECO:0007669"/>
    <property type="project" value="UniProtKB-SubCell"/>
</dbReference>
<evidence type="ECO:0000256" key="10">
    <source>
        <dbReference type="ARBA" id="ARBA00022989"/>
    </source>
</evidence>
<dbReference type="InterPro" id="IPR003663">
    <property type="entry name" value="Sugar/inositol_transpt"/>
</dbReference>
<reference evidence="17 18" key="1">
    <citation type="journal article" date="2019" name="Genome Biol. Evol.">
        <title>Whole-Genome Sequencing of the Giant Devil Catfish, Bagarius yarrelli.</title>
        <authorList>
            <person name="Jiang W."/>
            <person name="Lv Y."/>
            <person name="Cheng L."/>
            <person name="Yang K."/>
            <person name="Chao B."/>
            <person name="Wang X."/>
            <person name="Li Y."/>
            <person name="Pan X."/>
            <person name="You X."/>
            <person name="Zhang Y."/>
            <person name="Yang J."/>
            <person name="Li J."/>
            <person name="Zhang X."/>
            <person name="Liu S."/>
            <person name="Sun C."/>
            <person name="Yang J."/>
            <person name="Shi Q."/>
        </authorList>
    </citation>
    <scope>NUCLEOTIDE SEQUENCE [LARGE SCALE GENOMIC DNA]</scope>
    <source>
        <strain evidence="17">JWS20170419001</strain>
        <tissue evidence="17">Muscle</tissue>
    </source>
</reference>
<feature type="domain" description="Major facilitator superfamily (MFS) profile" evidence="16">
    <location>
        <begin position="182"/>
        <end position="671"/>
    </location>
</feature>
<dbReference type="EMBL" id="VCAZ01000079">
    <property type="protein sequence ID" value="TSP79470.1"/>
    <property type="molecule type" value="Genomic_DNA"/>
</dbReference>
<protein>
    <recommendedName>
        <fullName evidence="13">Solute carrier family 2, facilitated glucose transporter member 12</fullName>
    </recommendedName>
    <alternativeName>
        <fullName evidence="14">Glucose transporter type 12</fullName>
    </alternativeName>
</protein>
<proteinExistence type="inferred from homology"/>
<feature type="transmembrane region" description="Helical" evidence="15">
    <location>
        <begin position="247"/>
        <end position="270"/>
    </location>
</feature>
<gene>
    <name evidence="17" type="ORF">Baya_10344</name>
</gene>
<dbReference type="SUPFAM" id="SSF103473">
    <property type="entry name" value="MFS general substrate transporter"/>
    <property type="match status" value="1"/>
</dbReference>
<sequence length="671" mass="72791">MDMPSHGFSPVVHHYENEASPIALPPDWGPLFAHGLRQLHRPWFKGLHCTHERIVFLSFIIVIVLFVYAEHGYFSAYTPPGTESTREEEETKAEKRQYVHNVTGFSPIHTRLISGSGVSKRLSLSCSCTPPWWDNMNPLAETDKMTSDLLNQSDLHAQDVQTPAEKTAPAHTGCGAVLVVFAVSVASLSGLMLGYEMGLISGVLLQLREVLSLSCPQQEQAVGALLLGAFMLSVAGGTIVDRYGRRFSIILTAALCASGTLLSICAPFFWTLVVGRVLVGMAVALSGTASCLYIAEVAPAAWRGRCVCVYELMVVIGVLLGFGLSWAFAGIVDGWRFTLGGVLLPAFLQMAIMPLLPQSPRFLLTSRRQKEAQKTLARLRGTVPDAVEEELKVIMAALGAEDQQGFLDLFRSQANMRRRMFVGMALVFLQQATGQPNLLAYASTVLRGVGFHSNEAATLASTGLGVVKLLGTVPAILLVDRVGPKAFLCVGAVVMTLSTAALGGVTLHSQTQVASLCQSPGQFNQTPTWRGHDTSIRTNTHYADFLLEQNNTQNPVPRILNFTEDHRAAVANSETPEKDSWKEGAEISLESVPETAVSSSLKWISLVSLLIYVAAFSFSLGPMVYVVLSEIFPTGIRGKAVSVVSAFNWAMNLLISMTFLTLTGKTRYLQI</sequence>
<feature type="transmembrane region" description="Helical" evidence="15">
    <location>
        <begin position="220"/>
        <end position="240"/>
    </location>
</feature>
<evidence type="ECO:0000256" key="2">
    <source>
        <dbReference type="ARBA" id="ARBA00004556"/>
    </source>
</evidence>
<evidence type="ECO:0000256" key="6">
    <source>
        <dbReference type="ARBA" id="ARBA00022475"/>
    </source>
</evidence>
<evidence type="ECO:0000313" key="18">
    <source>
        <dbReference type="Proteomes" id="UP000319801"/>
    </source>
</evidence>
<dbReference type="PANTHER" id="PTHR48023:SF2">
    <property type="entry name" value="SOLUTE CARRIER FAMILY 2, FACILITATED GLUCOSE TRANSPORTER MEMBER 12"/>
    <property type="match status" value="1"/>
</dbReference>
<comment type="similarity">
    <text evidence="4">Belongs to the major facilitator superfamily. Sugar transporter (TC 2.A.1.1) family. Glucose transporter subfamily.</text>
</comment>
<comment type="subcellular location">
    <subcellularLocation>
        <location evidence="3">Cell membrane</location>
        <topology evidence="3">Multi-pass membrane protein</topology>
    </subcellularLocation>
    <subcellularLocation>
        <location evidence="2">Cytoplasm</location>
        <location evidence="2">Perinuclear region</location>
    </subcellularLocation>
</comment>
<evidence type="ECO:0000256" key="1">
    <source>
        <dbReference type="ARBA" id="ARBA00000618"/>
    </source>
</evidence>
<feature type="transmembrane region" description="Helical" evidence="15">
    <location>
        <begin position="307"/>
        <end position="329"/>
    </location>
</feature>
<dbReference type="InterPro" id="IPR036259">
    <property type="entry name" value="MFS_trans_sf"/>
</dbReference>
<dbReference type="Gene3D" id="1.20.1250.20">
    <property type="entry name" value="MFS general substrate transporter like domains"/>
    <property type="match status" value="2"/>
</dbReference>
<evidence type="ECO:0000256" key="12">
    <source>
        <dbReference type="ARBA" id="ARBA00023180"/>
    </source>
</evidence>
<name>A0A556UYS9_BAGYA</name>
<dbReference type="GO" id="GO:1904659">
    <property type="term" value="P:D-glucose transmembrane transport"/>
    <property type="evidence" value="ECO:0007669"/>
    <property type="project" value="TreeGrafter"/>
</dbReference>
<keyword evidence="6" id="KW-1003">Cell membrane</keyword>
<dbReference type="InterPro" id="IPR020846">
    <property type="entry name" value="MFS_dom"/>
</dbReference>
<comment type="catalytic activity">
    <reaction evidence="1">
        <text>D-glucose(out) = D-glucose(in)</text>
        <dbReference type="Rhea" id="RHEA:60376"/>
        <dbReference type="ChEBI" id="CHEBI:4167"/>
    </reaction>
</comment>
<keyword evidence="10 15" id="KW-1133">Transmembrane helix</keyword>